<dbReference type="Proteomes" id="UP000255295">
    <property type="component" value="Unassembled WGS sequence"/>
</dbReference>
<dbReference type="RefSeq" id="WP_024362719.1">
    <property type="nucleotide sequence ID" value="NZ_BJNS01000068.1"/>
</dbReference>
<protein>
    <submittedName>
        <fullName evidence="1">Uncharacterized protein</fullName>
    </submittedName>
</protein>
<evidence type="ECO:0000313" key="1">
    <source>
        <dbReference type="EMBL" id="AVK95709.1"/>
    </source>
</evidence>
<accession>A0A2S0JXB8</accession>
<evidence type="ECO:0000313" key="3">
    <source>
        <dbReference type="Proteomes" id="UP000238825"/>
    </source>
</evidence>
<sequence length="110" mass="12745">MNNFFNKGLLMVGVASFILPFSNPTVQARETTIPLIQETQTDVSPFWVYDHIQTITLTFPTPSLIPKEVPYEYYHEVYGVMRGVLKYVKHEYIKGEYIATFTGRMYSNPL</sequence>
<dbReference type="GeneID" id="48275586"/>
<dbReference type="Proteomes" id="UP000238825">
    <property type="component" value="Chromosome"/>
</dbReference>
<evidence type="ECO:0000313" key="4">
    <source>
        <dbReference type="Proteomes" id="UP000255295"/>
    </source>
</evidence>
<dbReference type="EMBL" id="CP019980">
    <property type="protein sequence ID" value="AVK95709.1"/>
    <property type="molecule type" value="Genomic_DNA"/>
</dbReference>
<dbReference type="EMBL" id="UFSZ01000001">
    <property type="protein sequence ID" value="SUV18553.1"/>
    <property type="molecule type" value="Genomic_DNA"/>
</dbReference>
<dbReference type="AlphaFoldDB" id="A0A2S0JXB8"/>
<proteinExistence type="predicted"/>
<name>A0A2S0JXB8_LYSSH</name>
<reference evidence="2 4" key="2">
    <citation type="submission" date="2018-06" db="EMBL/GenBank/DDBJ databases">
        <authorList>
            <consortium name="Pathogen Informatics"/>
            <person name="Doyle S."/>
        </authorList>
    </citation>
    <scope>NUCLEOTIDE SEQUENCE [LARGE SCALE GENOMIC DNA]</scope>
    <source>
        <strain evidence="2 4">NCTC10338</strain>
    </source>
</reference>
<reference evidence="1 3" key="1">
    <citation type="submission" date="2017-03" db="EMBL/GenBank/DDBJ databases">
        <title>The whole genome sequencing and assembly of Lysinibacillus sphaericus DSM 28T strain.</title>
        <authorList>
            <person name="Lee Y.-J."/>
            <person name="Yi H."/>
            <person name="Bahn Y.-S."/>
            <person name="Kim J.F."/>
            <person name="Lee D.-W."/>
        </authorList>
    </citation>
    <scope>NUCLEOTIDE SEQUENCE [LARGE SCALE GENOMIC DNA]</scope>
    <source>
        <strain evidence="1 3">DSM 28</strain>
    </source>
</reference>
<evidence type="ECO:0000313" key="2">
    <source>
        <dbReference type="EMBL" id="SUV18553.1"/>
    </source>
</evidence>
<gene>
    <name evidence="1" type="ORF">LS41612_05205</name>
    <name evidence="2" type="ORF">NCTC10338_03729</name>
</gene>
<organism evidence="1 3">
    <name type="scientific">Lysinibacillus sphaericus</name>
    <name type="common">Bacillus sphaericus</name>
    <dbReference type="NCBI Taxonomy" id="1421"/>
    <lineage>
        <taxon>Bacteria</taxon>
        <taxon>Bacillati</taxon>
        <taxon>Bacillota</taxon>
        <taxon>Bacilli</taxon>
        <taxon>Bacillales</taxon>
        <taxon>Bacillaceae</taxon>
        <taxon>Lysinibacillus</taxon>
    </lineage>
</organism>